<name>A0ABN0T525_9FIRM</name>
<evidence type="ECO:0000313" key="5">
    <source>
        <dbReference type="EMBL" id="GAA0212582.1"/>
    </source>
</evidence>
<dbReference type="Gene3D" id="3.20.20.10">
    <property type="entry name" value="Alanine racemase"/>
    <property type="match status" value="1"/>
</dbReference>
<reference evidence="5 6" key="1">
    <citation type="journal article" date="2019" name="Int. J. Syst. Evol. Microbiol.">
        <title>The Global Catalogue of Microorganisms (GCM) 10K type strain sequencing project: providing services to taxonomists for standard genome sequencing and annotation.</title>
        <authorList>
            <consortium name="The Broad Institute Genomics Platform"/>
            <consortium name="The Broad Institute Genome Sequencing Center for Infectious Disease"/>
            <person name="Wu L."/>
            <person name="Ma J."/>
        </authorList>
    </citation>
    <scope>NUCLEOTIDE SEQUENCE [LARGE SCALE GENOMIC DNA]</scope>
    <source>
        <strain evidence="5 6">JCM 8542</strain>
    </source>
</reference>
<dbReference type="HAMAP" id="MF_02087">
    <property type="entry name" value="PLP_homeostasis"/>
    <property type="match status" value="1"/>
</dbReference>
<comment type="function">
    <text evidence="2">Pyridoxal 5'-phosphate (PLP)-binding protein, which is involved in PLP homeostasis.</text>
</comment>
<comment type="similarity">
    <text evidence="2 3">Belongs to the pyridoxal phosphate-binding protein YggS/PROSC family.</text>
</comment>
<dbReference type="EMBL" id="BAAACR010000009">
    <property type="protein sequence ID" value="GAA0212582.1"/>
    <property type="molecule type" value="Genomic_DNA"/>
</dbReference>
<feature type="modified residue" description="N6-(pyridoxal phosphate)lysine" evidence="2">
    <location>
        <position position="41"/>
    </location>
</feature>
<gene>
    <name evidence="5" type="ORF">GCM10008919_14870</name>
</gene>
<evidence type="ECO:0000259" key="4">
    <source>
        <dbReference type="Pfam" id="PF01168"/>
    </source>
</evidence>
<dbReference type="Proteomes" id="UP001500399">
    <property type="component" value="Unassembled WGS sequence"/>
</dbReference>
<dbReference type="Pfam" id="PF01168">
    <property type="entry name" value="Ala_racemase_N"/>
    <property type="match status" value="1"/>
</dbReference>
<comment type="caution">
    <text evidence="5">The sequence shown here is derived from an EMBL/GenBank/DDBJ whole genome shotgun (WGS) entry which is preliminary data.</text>
</comment>
<dbReference type="PIRSF" id="PIRSF004848">
    <property type="entry name" value="YBL036c_PLPDEIII"/>
    <property type="match status" value="1"/>
</dbReference>
<keyword evidence="1 2" id="KW-0663">Pyridoxal phosphate</keyword>
<dbReference type="InterPro" id="IPR011078">
    <property type="entry name" value="PyrdxlP_homeostasis"/>
</dbReference>
<protein>
    <recommendedName>
        <fullName evidence="2">Pyridoxal phosphate homeostasis protein</fullName>
        <shortName evidence="2">PLP homeostasis protein</shortName>
    </recommendedName>
</protein>
<sequence>MSDDMTIEMRIREVRAAIAAARARRVHVPVEAPVELIAVTKNHPVEAMREAIDAGIMSIGENRVQEALDKAENLEREVKWHLIGHLQTNKVKHAVRQFDLIHSVDSLRLAREINKAAEKFGKVQNILVQVNLAREDTKSGVYREDLDELLMAVDALPCVRLQGFMCIAPNYEDVEECRPLFRAMYELFQQAKQREPRTADIRYLSMGMTHDYGIAVEEGANLVRVGTAIFGARQYNALGV</sequence>
<dbReference type="RefSeq" id="WP_304986642.1">
    <property type="nucleotide sequence ID" value="NZ_BAAACR010000009.1"/>
</dbReference>
<accession>A0ABN0T525</accession>
<evidence type="ECO:0000256" key="2">
    <source>
        <dbReference type="HAMAP-Rule" id="MF_02087"/>
    </source>
</evidence>
<evidence type="ECO:0000256" key="1">
    <source>
        <dbReference type="ARBA" id="ARBA00022898"/>
    </source>
</evidence>
<dbReference type="CDD" id="cd00635">
    <property type="entry name" value="PLPDE_III_YBL036c_like"/>
    <property type="match status" value="1"/>
</dbReference>
<dbReference type="PANTHER" id="PTHR10146">
    <property type="entry name" value="PROLINE SYNTHETASE CO-TRANSCRIBED BACTERIAL HOMOLOG PROTEIN"/>
    <property type="match status" value="1"/>
</dbReference>
<feature type="domain" description="Alanine racemase N-terminal" evidence="4">
    <location>
        <begin position="30"/>
        <end position="233"/>
    </location>
</feature>
<dbReference type="PANTHER" id="PTHR10146:SF14">
    <property type="entry name" value="PYRIDOXAL PHOSPHATE HOMEOSTASIS PROTEIN"/>
    <property type="match status" value="1"/>
</dbReference>
<keyword evidence="6" id="KW-1185">Reference proteome</keyword>
<dbReference type="SUPFAM" id="SSF51419">
    <property type="entry name" value="PLP-binding barrel"/>
    <property type="match status" value="1"/>
</dbReference>
<dbReference type="InterPro" id="IPR029066">
    <property type="entry name" value="PLP-binding_barrel"/>
</dbReference>
<proteinExistence type="inferred from homology"/>
<dbReference type="NCBIfam" id="TIGR00044">
    <property type="entry name" value="YggS family pyridoxal phosphate-dependent enzyme"/>
    <property type="match status" value="1"/>
</dbReference>
<organism evidence="5 6">
    <name type="scientific">Selenomonas dianae</name>
    <dbReference type="NCBI Taxonomy" id="135079"/>
    <lineage>
        <taxon>Bacteria</taxon>
        <taxon>Bacillati</taxon>
        <taxon>Bacillota</taxon>
        <taxon>Negativicutes</taxon>
        <taxon>Selenomonadales</taxon>
        <taxon>Selenomonadaceae</taxon>
        <taxon>Selenomonas</taxon>
    </lineage>
</organism>
<evidence type="ECO:0000313" key="6">
    <source>
        <dbReference type="Proteomes" id="UP001500399"/>
    </source>
</evidence>
<dbReference type="InterPro" id="IPR001608">
    <property type="entry name" value="Ala_racemase_N"/>
</dbReference>
<evidence type="ECO:0000256" key="3">
    <source>
        <dbReference type="RuleBase" id="RU004514"/>
    </source>
</evidence>